<evidence type="ECO:0000313" key="4">
    <source>
        <dbReference type="Proteomes" id="UP001358417"/>
    </source>
</evidence>
<dbReference type="InterPro" id="IPR013087">
    <property type="entry name" value="Znf_C2H2_type"/>
</dbReference>
<reference evidence="3 4" key="1">
    <citation type="submission" date="2023-08" db="EMBL/GenBank/DDBJ databases">
        <title>Black Yeasts Isolated from many extreme environments.</title>
        <authorList>
            <person name="Coleine C."/>
            <person name="Stajich J.E."/>
            <person name="Selbmann L."/>
        </authorList>
    </citation>
    <scope>NUCLEOTIDE SEQUENCE [LARGE SCALE GENOMIC DNA]</scope>
    <source>
        <strain evidence="3 4">CCFEE 5792</strain>
    </source>
</reference>
<feature type="region of interest" description="Disordered" evidence="1">
    <location>
        <begin position="362"/>
        <end position="402"/>
    </location>
</feature>
<dbReference type="GeneID" id="89973148"/>
<protein>
    <recommendedName>
        <fullName evidence="2">C2H2-type domain-containing protein</fullName>
    </recommendedName>
</protein>
<accession>A0AAV9NR48</accession>
<dbReference type="AlphaFoldDB" id="A0AAV9NR48"/>
<feature type="compositionally biased region" description="Basic and acidic residues" evidence="1">
    <location>
        <begin position="362"/>
        <end position="378"/>
    </location>
</feature>
<sequence>MDFSTSTSRVEDPNSNYVLTSSCSGSRTLNCVSPDFVSFHNYSGPSGDGFFLSTTSYPPTSYATTSSGPMFPVSMMPTVSNLDSAPYDDFLASTNVSMSTSTEPNYVPVPYSVPSTSSQDMINSFVDMSMCGPPMLGNPYGPEANTWASSGRPPSPPPEEFIQEFLPFYAVPQDIQDEICPGDQDLAEYELNDITNTSSYSMNSRHIAQPRPIRSASERSDLLDDTMRSMENRNPKDDQVDKVKVRNHPLYTAKAHEDGKFHCPMKSSSGCNHEPTGQRCIYNKYLDSHLRPYRCKFTDAECEEARFSSNACLFRHEREAHGLHNHGVNPFVCRFEDCDRARPGNGFPRRWNLRDHMKRVHEFDEAKNDPHTDSTESNKRKKGHGGLTATAMRRSTSSAHAKEKAMVGAAISKSKFPIRYTQAGYGTPRMVTNSMDYATSRYPSLNDVQFSPTAAIPRTTGHAFSTPYSAAYPG</sequence>
<evidence type="ECO:0000313" key="3">
    <source>
        <dbReference type="EMBL" id="KAK5062894.1"/>
    </source>
</evidence>
<feature type="domain" description="C2H2-type" evidence="2">
    <location>
        <begin position="331"/>
        <end position="361"/>
    </location>
</feature>
<name>A0AAV9NR48_9EURO</name>
<dbReference type="Pfam" id="PF26177">
    <property type="entry name" value="zf_C2H2_17_1st"/>
    <property type="match status" value="1"/>
</dbReference>
<dbReference type="Proteomes" id="UP001358417">
    <property type="component" value="Unassembled WGS sequence"/>
</dbReference>
<feature type="domain" description="C2H2-type" evidence="2">
    <location>
        <begin position="293"/>
        <end position="321"/>
    </location>
</feature>
<dbReference type="InterPro" id="IPR059009">
    <property type="entry name" value="Znf_C2H2_17_1st"/>
</dbReference>
<dbReference type="Pfam" id="PF26176">
    <property type="entry name" value="zf_C2H2_17_2"/>
    <property type="match status" value="1"/>
</dbReference>
<comment type="caution">
    <text evidence="3">The sequence shown here is derived from an EMBL/GenBank/DDBJ whole genome shotgun (WGS) entry which is preliminary data.</text>
</comment>
<evidence type="ECO:0000259" key="2">
    <source>
        <dbReference type="SMART" id="SM00355"/>
    </source>
</evidence>
<dbReference type="RefSeq" id="XP_064711166.1">
    <property type="nucleotide sequence ID" value="XM_064848542.1"/>
</dbReference>
<proteinExistence type="predicted"/>
<evidence type="ECO:0000256" key="1">
    <source>
        <dbReference type="SAM" id="MobiDB-lite"/>
    </source>
</evidence>
<gene>
    <name evidence="3" type="ORF">LTR84_004970</name>
</gene>
<dbReference type="Gene3D" id="3.30.160.60">
    <property type="entry name" value="Classic Zinc Finger"/>
    <property type="match status" value="1"/>
</dbReference>
<dbReference type="InterPro" id="IPR059095">
    <property type="entry name" value="Znf_C2H2_17_2nd"/>
</dbReference>
<dbReference type="EMBL" id="JAVRRD010000002">
    <property type="protein sequence ID" value="KAK5062894.1"/>
    <property type="molecule type" value="Genomic_DNA"/>
</dbReference>
<keyword evidence="4" id="KW-1185">Reference proteome</keyword>
<dbReference type="SMART" id="SM00355">
    <property type="entry name" value="ZnF_C2H2"/>
    <property type="match status" value="2"/>
</dbReference>
<organism evidence="3 4">
    <name type="scientific">Exophiala bonariae</name>
    <dbReference type="NCBI Taxonomy" id="1690606"/>
    <lineage>
        <taxon>Eukaryota</taxon>
        <taxon>Fungi</taxon>
        <taxon>Dikarya</taxon>
        <taxon>Ascomycota</taxon>
        <taxon>Pezizomycotina</taxon>
        <taxon>Eurotiomycetes</taxon>
        <taxon>Chaetothyriomycetidae</taxon>
        <taxon>Chaetothyriales</taxon>
        <taxon>Herpotrichiellaceae</taxon>
        <taxon>Exophiala</taxon>
    </lineage>
</organism>